<keyword evidence="1" id="KW-1133">Transmembrane helix</keyword>
<dbReference type="AlphaFoldDB" id="A0A1B2LZU6"/>
<evidence type="ECO:0000256" key="1">
    <source>
        <dbReference type="SAM" id="Phobius"/>
    </source>
</evidence>
<sequence>MSIELMNILTALSCMYLAMMAFNLAMERNAKLTLKQPLSAQWSRMSYGLAWLLLAGSIFASVAAWGLAVGLTASCGLATMMVGAIIFIQSYRPRWVWYIAQITVIFALGLQLFRIFT</sequence>
<accession>A0A1B2LZU6</accession>
<dbReference type="Proteomes" id="UP000093391">
    <property type="component" value="Chromosome"/>
</dbReference>
<keyword evidence="3" id="KW-1185">Reference proteome</keyword>
<feature type="transmembrane region" description="Helical" evidence="1">
    <location>
        <begin position="71"/>
        <end position="88"/>
    </location>
</feature>
<name>A0A1B2LZU6_9GAMM</name>
<dbReference type="InterPro" id="IPR021762">
    <property type="entry name" value="DUF3325"/>
</dbReference>
<evidence type="ECO:0000313" key="2">
    <source>
        <dbReference type="EMBL" id="AOA58467.1"/>
    </source>
</evidence>
<proteinExistence type="predicted"/>
<gene>
    <name evidence="2" type="ORF">BFG52_08940</name>
</gene>
<dbReference type="OrthoDB" id="6694813at2"/>
<reference evidence="2 3" key="1">
    <citation type="submission" date="2016-08" db="EMBL/GenBank/DDBJ databases">
        <authorList>
            <person name="Seilhamer J.J."/>
        </authorList>
    </citation>
    <scope>NUCLEOTIDE SEQUENCE [LARGE SCALE GENOMIC DNA]</scope>
    <source>
        <strain evidence="2 3">BRTC-1</strain>
    </source>
</reference>
<evidence type="ECO:0008006" key="4">
    <source>
        <dbReference type="Google" id="ProtNLM"/>
    </source>
</evidence>
<feature type="transmembrane region" description="Helical" evidence="1">
    <location>
        <begin position="95"/>
        <end position="116"/>
    </location>
</feature>
<dbReference type="KEGG" id="ala:BFG52_08940"/>
<protein>
    <recommendedName>
        <fullName evidence="4">DUF3325 domain-containing protein</fullName>
    </recommendedName>
</protein>
<keyword evidence="1" id="KW-0472">Membrane</keyword>
<organism evidence="2 3">
    <name type="scientific">Acinetobacter larvae</name>
    <dbReference type="NCBI Taxonomy" id="1789224"/>
    <lineage>
        <taxon>Bacteria</taxon>
        <taxon>Pseudomonadati</taxon>
        <taxon>Pseudomonadota</taxon>
        <taxon>Gammaproteobacteria</taxon>
        <taxon>Moraxellales</taxon>
        <taxon>Moraxellaceae</taxon>
        <taxon>Acinetobacter</taxon>
    </lineage>
</organism>
<dbReference type="Pfam" id="PF11804">
    <property type="entry name" value="DUF3325"/>
    <property type="match status" value="1"/>
</dbReference>
<feature type="transmembrane region" description="Helical" evidence="1">
    <location>
        <begin position="6"/>
        <end position="26"/>
    </location>
</feature>
<dbReference type="RefSeq" id="WP_067554954.1">
    <property type="nucleotide sequence ID" value="NZ_CP016895.1"/>
</dbReference>
<keyword evidence="1" id="KW-0812">Transmembrane</keyword>
<evidence type="ECO:0000313" key="3">
    <source>
        <dbReference type="Proteomes" id="UP000093391"/>
    </source>
</evidence>
<feature type="transmembrane region" description="Helical" evidence="1">
    <location>
        <begin position="47"/>
        <end position="65"/>
    </location>
</feature>
<dbReference type="STRING" id="1789224.BFG52_08940"/>
<dbReference type="EMBL" id="CP016895">
    <property type="protein sequence ID" value="AOA58467.1"/>
    <property type="molecule type" value="Genomic_DNA"/>
</dbReference>